<evidence type="ECO:0008006" key="4">
    <source>
        <dbReference type="Google" id="ProtNLM"/>
    </source>
</evidence>
<organism evidence="2 3">
    <name type="scientific">Chryseobacterium endalhagicum</name>
    <dbReference type="NCBI Taxonomy" id="2797638"/>
    <lineage>
        <taxon>Bacteria</taxon>
        <taxon>Pseudomonadati</taxon>
        <taxon>Bacteroidota</taxon>
        <taxon>Flavobacteriia</taxon>
        <taxon>Flavobacteriales</taxon>
        <taxon>Weeksellaceae</taxon>
        <taxon>Chryseobacterium group</taxon>
        <taxon>Chryseobacterium</taxon>
    </lineage>
</organism>
<dbReference type="EMBL" id="JAELVM010000002">
    <property type="protein sequence ID" value="MBL1222200.1"/>
    <property type="molecule type" value="Genomic_DNA"/>
</dbReference>
<sequence length="184" mass="20333">MKKILLFLFLGAVGFTAYSCDNDDDVVQQGVDYDTIAQMKDITGTFSSTGNYTINQGLSIPSTDVVLVYRLVGGNAWQQIPKSVYLPDVGGKPVNRVFDYNFVFNSSNVQIRIDDQNFNLPSDLTSAEITEYLNNQTFRIVLVPANASGVGGAKSKQAPVDYSDYNAVVKYYNLDESKVQVIKK</sequence>
<reference evidence="2 3" key="1">
    <citation type="submission" date="2020-12" db="EMBL/GenBank/DDBJ databases">
        <title>Chryseobacterium endoalhailicus sp. nov., isolated from seed of leguminous plant.</title>
        <authorList>
            <person name="Zhang X."/>
        </authorList>
    </citation>
    <scope>NUCLEOTIDE SEQUENCE [LARGE SCALE GENOMIC DNA]</scope>
    <source>
        <strain evidence="2 3">L7</strain>
    </source>
</reference>
<gene>
    <name evidence="2" type="ORF">JET18_15210</name>
</gene>
<proteinExistence type="predicted"/>
<dbReference type="PROSITE" id="PS51257">
    <property type="entry name" value="PROKAR_LIPOPROTEIN"/>
    <property type="match status" value="1"/>
</dbReference>
<evidence type="ECO:0000256" key="1">
    <source>
        <dbReference type="SAM" id="SignalP"/>
    </source>
</evidence>
<protein>
    <recommendedName>
        <fullName evidence="4">DUF4840 domain-containing protein</fullName>
    </recommendedName>
</protein>
<keyword evidence="1" id="KW-0732">Signal</keyword>
<name>A0ABS1QHX6_9FLAO</name>
<accession>A0ABS1QHX6</accession>
<keyword evidence="3" id="KW-1185">Reference proteome</keyword>
<comment type="caution">
    <text evidence="2">The sequence shown here is derived from an EMBL/GenBank/DDBJ whole genome shotgun (WGS) entry which is preliminary data.</text>
</comment>
<feature type="chain" id="PRO_5046777217" description="DUF4840 domain-containing protein" evidence="1">
    <location>
        <begin position="20"/>
        <end position="184"/>
    </location>
</feature>
<feature type="signal peptide" evidence="1">
    <location>
        <begin position="1"/>
        <end position="19"/>
    </location>
</feature>
<evidence type="ECO:0000313" key="3">
    <source>
        <dbReference type="Proteomes" id="UP000661696"/>
    </source>
</evidence>
<evidence type="ECO:0000313" key="2">
    <source>
        <dbReference type="EMBL" id="MBL1222200.1"/>
    </source>
</evidence>
<dbReference type="RefSeq" id="WP_202092381.1">
    <property type="nucleotide sequence ID" value="NZ_JAELVM010000002.1"/>
</dbReference>
<dbReference type="Proteomes" id="UP000661696">
    <property type="component" value="Unassembled WGS sequence"/>
</dbReference>